<name>A0A0N8T3M2_PSESX</name>
<protein>
    <submittedName>
        <fullName evidence="1">Primosome assembly protein PriA</fullName>
    </submittedName>
</protein>
<reference evidence="1 2" key="1">
    <citation type="submission" date="2015-09" db="EMBL/GenBank/DDBJ databases">
        <title>Genome announcement of multiple Pseudomonas syringae strains.</title>
        <authorList>
            <person name="Thakur S."/>
            <person name="Wang P.W."/>
            <person name="Gong Y."/>
            <person name="Weir B.S."/>
            <person name="Guttman D.S."/>
        </authorList>
    </citation>
    <scope>NUCLEOTIDE SEQUENCE [LARGE SCALE GENOMIC DNA]</scope>
    <source>
        <strain evidence="1 2">ICMP16929</strain>
    </source>
</reference>
<gene>
    <name evidence="1" type="ORF">ALO94_200257</name>
</gene>
<organism evidence="1 2">
    <name type="scientific">Pseudomonas syringae pv. spinaceae</name>
    <dbReference type="NCBI Taxonomy" id="264459"/>
    <lineage>
        <taxon>Bacteria</taxon>
        <taxon>Pseudomonadati</taxon>
        <taxon>Pseudomonadota</taxon>
        <taxon>Gammaproteobacteria</taxon>
        <taxon>Pseudomonadales</taxon>
        <taxon>Pseudomonadaceae</taxon>
        <taxon>Pseudomonas</taxon>
        <taxon>Pseudomonas syringae</taxon>
    </lineage>
</organism>
<dbReference type="EMBL" id="LJRI01000876">
    <property type="protein sequence ID" value="KPY85984.1"/>
    <property type="molecule type" value="Genomic_DNA"/>
</dbReference>
<evidence type="ECO:0000313" key="2">
    <source>
        <dbReference type="Proteomes" id="UP000050384"/>
    </source>
</evidence>
<comment type="caution">
    <text evidence="1">The sequence shown here is derived from an EMBL/GenBank/DDBJ whole genome shotgun (WGS) entry which is preliminary data.</text>
</comment>
<proteinExistence type="predicted"/>
<sequence length="275" mass="30500">MQAVANLRFLQVTQISVQTRQPDRRVGVAVGGVVQRQFTIDTGFTDQFENVPLQLAGPARIEQLRLIELVGEQLQIAQRAVGFGTGQRRHQVIDDHRLRAAFGLSALARVIDDERIDIGHGAQHGIRPAGLRQPDAFAWQPFQIAVLADMHYRMRAIGLAQPEVERQIAVRRHQVRVVIDRTGVHLIATRRLNADEGQTKAQAGDHHSAAAEHGIGIRRAPTGSHRVAIFGRQLVERRQVFIQRHALLARSQVNAVQVVGHAAQQLLDQFGAGVR</sequence>
<evidence type="ECO:0000313" key="1">
    <source>
        <dbReference type="EMBL" id="KPY85984.1"/>
    </source>
</evidence>
<accession>A0A0N8T3M2</accession>
<dbReference type="Proteomes" id="UP000050384">
    <property type="component" value="Unassembled WGS sequence"/>
</dbReference>
<dbReference type="AlphaFoldDB" id="A0A0N8T3M2"/>